<accession>A0AAN6YMA7</accession>
<dbReference type="EC" id="1.4.3.-" evidence="4"/>
<dbReference type="PANTHER" id="PTHR10742:SF342">
    <property type="entry name" value="AMINE OXIDASE"/>
    <property type="match status" value="1"/>
</dbReference>
<dbReference type="EMBL" id="MU865521">
    <property type="protein sequence ID" value="KAK4221729.1"/>
    <property type="molecule type" value="Genomic_DNA"/>
</dbReference>
<dbReference type="GO" id="GO:0009063">
    <property type="term" value="P:amino acid catabolic process"/>
    <property type="evidence" value="ECO:0007669"/>
    <property type="project" value="TreeGrafter"/>
</dbReference>
<evidence type="ECO:0000313" key="7">
    <source>
        <dbReference type="EMBL" id="KAK4221729.1"/>
    </source>
</evidence>
<evidence type="ECO:0000256" key="3">
    <source>
        <dbReference type="PIRSR" id="PIRSR601613-1"/>
    </source>
</evidence>
<comment type="similarity">
    <text evidence="4">Belongs to the flavin monoamine oxidase family.</text>
</comment>
<dbReference type="Gene3D" id="1.10.10.1620">
    <property type="match status" value="1"/>
</dbReference>
<keyword evidence="2 4" id="KW-0560">Oxidoreductase</keyword>
<dbReference type="Pfam" id="PF01593">
    <property type="entry name" value="Amino_oxidase"/>
    <property type="match status" value="1"/>
</dbReference>
<feature type="region of interest" description="Disordered" evidence="5">
    <location>
        <begin position="540"/>
        <end position="585"/>
    </location>
</feature>
<keyword evidence="4" id="KW-0285">Flavoprotein</keyword>
<dbReference type="SUPFAM" id="SSF54373">
    <property type="entry name" value="FAD-linked reductases, C-terminal domain"/>
    <property type="match status" value="1"/>
</dbReference>
<feature type="binding site" evidence="3">
    <location>
        <begin position="75"/>
        <end position="78"/>
    </location>
    <ligand>
        <name>FAD</name>
        <dbReference type="ChEBI" id="CHEBI:57692"/>
    </ligand>
</feature>
<dbReference type="InterPro" id="IPR001613">
    <property type="entry name" value="Flavin_amine_oxidase"/>
</dbReference>
<dbReference type="InterPro" id="IPR036188">
    <property type="entry name" value="FAD/NAD-bd_sf"/>
</dbReference>
<evidence type="ECO:0000313" key="8">
    <source>
        <dbReference type="Proteomes" id="UP001301958"/>
    </source>
</evidence>
<sequence>MGDAIVLDSHPGHSNTCNRPLKVGIVGGGIAGLYTALYLQQKGHHVHIFEGTDRIGGRVHTHYFTPDRDQYYEAGAMRIPKTDFQDIFFDLVKYINKPLLPEKRINLIKYVLSTDKNLVFVNGSLRPETTASNTTPAMIGWPDIDEKHKDMTAGALLKEALGRLMKKIAPPADFEPAFKKKIVDKWDNFTFRYYCIKKCRWTNSLVDFVETMTSQTNQFNLSVPELVMQSLDFGVKEWQTIDGGMSRLPELMAQRVGLENVTFGARVTGAVFDRVVLAIPPAALRMIVDRPRWSVKKEVAIRALHFEPLYKMGLRFKTRFWEHVDPPSFGGQSTTDLPIRWIVYPSNGIPVEDEAHGQEHDQSGVLLVYSWMTDATNWLPLTPLERRNVALNCLAQVYNGKKDRQGNNINVYNLLIESADHVWSSSTATGDAMFLPGQFKEHFEVAREHEGRIYFAGEHLSFHHTWIAGAALSALKVVEDIIGVKDLRPLSDDTPTHVGFGDQPIDLSFKFQPYNPMYSGTQSPSSPFSEYMPVDVSRDWPPKGCKHLPDNNNRGDGDEKGDNIEKNDGVEQDKASKKEAKAPPQVTLQTKLPNYLGMLDKSALGVVCSKNTSYYAVGSWDMGRVGFR</sequence>
<organism evidence="7 8">
    <name type="scientific">Podospora fimiseda</name>
    <dbReference type="NCBI Taxonomy" id="252190"/>
    <lineage>
        <taxon>Eukaryota</taxon>
        <taxon>Fungi</taxon>
        <taxon>Dikarya</taxon>
        <taxon>Ascomycota</taxon>
        <taxon>Pezizomycotina</taxon>
        <taxon>Sordariomycetes</taxon>
        <taxon>Sordariomycetidae</taxon>
        <taxon>Sordariales</taxon>
        <taxon>Podosporaceae</taxon>
        <taxon>Podospora</taxon>
    </lineage>
</organism>
<dbReference type="SUPFAM" id="SSF51905">
    <property type="entry name" value="FAD/NAD(P)-binding domain"/>
    <property type="match status" value="1"/>
</dbReference>
<comment type="cofactor">
    <cofactor evidence="1 4">
        <name>FAD</name>
        <dbReference type="ChEBI" id="CHEBI:57692"/>
    </cofactor>
</comment>
<comment type="caution">
    <text evidence="7">The sequence shown here is derived from an EMBL/GenBank/DDBJ whole genome shotgun (WGS) entry which is preliminary data.</text>
</comment>
<evidence type="ECO:0000259" key="6">
    <source>
        <dbReference type="Pfam" id="PF01593"/>
    </source>
</evidence>
<proteinExistence type="inferred from homology"/>
<dbReference type="Proteomes" id="UP001301958">
    <property type="component" value="Unassembled WGS sequence"/>
</dbReference>
<evidence type="ECO:0000256" key="5">
    <source>
        <dbReference type="SAM" id="MobiDB-lite"/>
    </source>
</evidence>
<dbReference type="AlphaFoldDB" id="A0AAN6YMA7"/>
<dbReference type="Gene3D" id="3.50.50.60">
    <property type="entry name" value="FAD/NAD(P)-binding domain"/>
    <property type="match status" value="1"/>
</dbReference>
<feature type="compositionally biased region" description="Basic and acidic residues" evidence="5">
    <location>
        <begin position="540"/>
        <end position="581"/>
    </location>
</feature>
<feature type="binding site" evidence="3">
    <location>
        <position position="78"/>
    </location>
    <ligand>
        <name>substrate</name>
    </ligand>
</feature>
<evidence type="ECO:0000256" key="4">
    <source>
        <dbReference type="RuleBase" id="RU362067"/>
    </source>
</evidence>
<keyword evidence="4" id="KW-0274">FAD</keyword>
<dbReference type="GO" id="GO:0001716">
    <property type="term" value="F:L-amino-acid oxidase activity"/>
    <property type="evidence" value="ECO:0007669"/>
    <property type="project" value="TreeGrafter"/>
</dbReference>
<reference evidence="7" key="2">
    <citation type="submission" date="2023-05" db="EMBL/GenBank/DDBJ databases">
        <authorList>
            <consortium name="Lawrence Berkeley National Laboratory"/>
            <person name="Steindorff A."/>
            <person name="Hensen N."/>
            <person name="Bonometti L."/>
            <person name="Westerberg I."/>
            <person name="Brannstrom I.O."/>
            <person name="Guillou S."/>
            <person name="Cros-Aarteil S."/>
            <person name="Calhoun S."/>
            <person name="Haridas S."/>
            <person name="Kuo A."/>
            <person name="Mondo S."/>
            <person name="Pangilinan J."/>
            <person name="Riley R."/>
            <person name="Labutti K."/>
            <person name="Andreopoulos B."/>
            <person name="Lipzen A."/>
            <person name="Chen C."/>
            <person name="Yanf M."/>
            <person name="Daum C."/>
            <person name="Ng V."/>
            <person name="Clum A."/>
            <person name="Ohm R."/>
            <person name="Martin F."/>
            <person name="Silar P."/>
            <person name="Natvig D."/>
            <person name="Lalanne C."/>
            <person name="Gautier V."/>
            <person name="Ament-Velasquez S.L."/>
            <person name="Kruys A."/>
            <person name="Hutchinson M.I."/>
            <person name="Powell A.J."/>
            <person name="Barry K."/>
            <person name="Miller A.N."/>
            <person name="Grigoriev I.V."/>
            <person name="Debuchy R."/>
            <person name="Gladieux P."/>
            <person name="Thoren M.H."/>
            <person name="Johannesson H."/>
        </authorList>
    </citation>
    <scope>NUCLEOTIDE SEQUENCE</scope>
    <source>
        <strain evidence="7">CBS 990.96</strain>
    </source>
</reference>
<dbReference type="PRINTS" id="PR00757">
    <property type="entry name" value="AMINEOXDASEF"/>
</dbReference>
<dbReference type="InterPro" id="IPR050281">
    <property type="entry name" value="Flavin_monoamine_oxidase"/>
</dbReference>
<name>A0AAN6YMA7_9PEZI</name>
<dbReference type="PANTHER" id="PTHR10742">
    <property type="entry name" value="FLAVIN MONOAMINE OXIDASE"/>
    <property type="match status" value="1"/>
</dbReference>
<feature type="binding site" evidence="3">
    <location>
        <position position="267"/>
    </location>
    <ligand>
        <name>FAD</name>
        <dbReference type="ChEBI" id="CHEBI:57692"/>
    </ligand>
</feature>
<reference evidence="7" key="1">
    <citation type="journal article" date="2023" name="Mol. Phylogenet. Evol.">
        <title>Genome-scale phylogeny and comparative genomics of the fungal order Sordariales.</title>
        <authorList>
            <person name="Hensen N."/>
            <person name="Bonometti L."/>
            <person name="Westerberg I."/>
            <person name="Brannstrom I.O."/>
            <person name="Guillou S."/>
            <person name="Cros-Aarteil S."/>
            <person name="Calhoun S."/>
            <person name="Haridas S."/>
            <person name="Kuo A."/>
            <person name="Mondo S."/>
            <person name="Pangilinan J."/>
            <person name="Riley R."/>
            <person name="LaButti K."/>
            <person name="Andreopoulos B."/>
            <person name="Lipzen A."/>
            <person name="Chen C."/>
            <person name="Yan M."/>
            <person name="Daum C."/>
            <person name="Ng V."/>
            <person name="Clum A."/>
            <person name="Steindorff A."/>
            <person name="Ohm R.A."/>
            <person name="Martin F."/>
            <person name="Silar P."/>
            <person name="Natvig D.O."/>
            <person name="Lalanne C."/>
            <person name="Gautier V."/>
            <person name="Ament-Velasquez S.L."/>
            <person name="Kruys A."/>
            <person name="Hutchinson M.I."/>
            <person name="Powell A.J."/>
            <person name="Barry K."/>
            <person name="Miller A.N."/>
            <person name="Grigoriev I.V."/>
            <person name="Debuchy R."/>
            <person name="Gladieux P."/>
            <person name="Hiltunen Thoren M."/>
            <person name="Johannesson H."/>
        </authorList>
    </citation>
    <scope>NUCLEOTIDE SEQUENCE</scope>
    <source>
        <strain evidence="7">CBS 990.96</strain>
    </source>
</reference>
<dbReference type="Gene3D" id="1.10.405.10">
    <property type="entry name" value="Guanine Nucleotide Dissociation Inhibitor, domain 1"/>
    <property type="match status" value="1"/>
</dbReference>
<gene>
    <name evidence="7" type="ORF">QBC38DRAFT_521371</name>
</gene>
<feature type="binding site" evidence="3">
    <location>
        <position position="458"/>
    </location>
    <ligand>
        <name>FAD</name>
        <dbReference type="ChEBI" id="CHEBI:57692"/>
    </ligand>
</feature>
<dbReference type="Gene3D" id="3.90.660.10">
    <property type="match status" value="1"/>
</dbReference>
<dbReference type="InterPro" id="IPR002937">
    <property type="entry name" value="Amino_oxidase"/>
</dbReference>
<feature type="domain" description="Amine oxidase" evidence="6">
    <location>
        <begin position="30"/>
        <end position="482"/>
    </location>
</feature>
<protein>
    <recommendedName>
        <fullName evidence="4">Amine oxidase</fullName>
        <ecNumber evidence="4">1.4.3.-</ecNumber>
    </recommendedName>
</protein>
<keyword evidence="8" id="KW-1185">Reference proteome</keyword>
<evidence type="ECO:0000256" key="2">
    <source>
        <dbReference type="ARBA" id="ARBA00023002"/>
    </source>
</evidence>
<evidence type="ECO:0000256" key="1">
    <source>
        <dbReference type="ARBA" id="ARBA00001974"/>
    </source>
</evidence>